<evidence type="ECO:0000256" key="3">
    <source>
        <dbReference type="ARBA" id="ARBA00023163"/>
    </source>
</evidence>
<dbReference type="PANTHER" id="PTHR33154">
    <property type="entry name" value="TRANSCRIPTIONAL REGULATOR, ARSR FAMILY"/>
    <property type="match status" value="1"/>
</dbReference>
<dbReference type="PROSITE" id="PS50987">
    <property type="entry name" value="HTH_ARSR_2"/>
    <property type="match status" value="1"/>
</dbReference>
<evidence type="ECO:0000313" key="6">
    <source>
        <dbReference type="Proteomes" id="UP000427071"/>
    </source>
</evidence>
<gene>
    <name evidence="5" type="ORF">CKALI_00725</name>
</gene>
<evidence type="ECO:0000256" key="1">
    <source>
        <dbReference type="ARBA" id="ARBA00023015"/>
    </source>
</evidence>
<evidence type="ECO:0000259" key="4">
    <source>
        <dbReference type="PROSITE" id="PS50987"/>
    </source>
</evidence>
<proteinExistence type="predicted"/>
<keyword evidence="2" id="KW-0238">DNA-binding</keyword>
<dbReference type="InterPro" id="IPR036390">
    <property type="entry name" value="WH_DNA-bd_sf"/>
</dbReference>
<keyword evidence="3" id="KW-0804">Transcription</keyword>
<dbReference type="NCBIfam" id="NF033788">
    <property type="entry name" value="HTH_metalloreg"/>
    <property type="match status" value="1"/>
</dbReference>
<dbReference type="GO" id="GO:0003700">
    <property type="term" value="F:DNA-binding transcription factor activity"/>
    <property type="evidence" value="ECO:0007669"/>
    <property type="project" value="InterPro"/>
</dbReference>
<dbReference type="Pfam" id="PF01022">
    <property type="entry name" value="HTH_5"/>
    <property type="match status" value="1"/>
</dbReference>
<dbReference type="PANTHER" id="PTHR33154:SF18">
    <property type="entry name" value="ARSENICAL RESISTANCE OPERON REPRESSOR"/>
    <property type="match status" value="1"/>
</dbReference>
<dbReference type="AlphaFoldDB" id="A0A6B8VQJ4"/>
<dbReference type="InterPro" id="IPR011991">
    <property type="entry name" value="ArsR-like_HTH"/>
</dbReference>
<dbReference type="Proteomes" id="UP000427071">
    <property type="component" value="Chromosome"/>
</dbReference>
<dbReference type="SMART" id="SM00418">
    <property type="entry name" value="HTH_ARSR"/>
    <property type="match status" value="1"/>
</dbReference>
<evidence type="ECO:0000313" key="5">
    <source>
        <dbReference type="EMBL" id="QGU01046.1"/>
    </source>
</evidence>
<evidence type="ECO:0000256" key="2">
    <source>
        <dbReference type="ARBA" id="ARBA00023125"/>
    </source>
</evidence>
<dbReference type="InterPro" id="IPR036388">
    <property type="entry name" value="WH-like_DNA-bd_sf"/>
</dbReference>
<sequence length="115" mass="12579">MSYRALSIYTECMECCSLCDGPLSDGEAERLAALFKVLSDPVRLQLLSEIEAAGCGPLTVNDLVGRTSLSQPTVSHHLKLLTDAGLLRKVRVGRSVLHEVQPEPFKELQKVLDLS</sequence>
<dbReference type="InterPro" id="IPR051081">
    <property type="entry name" value="HTH_MetalResp_TranReg"/>
</dbReference>
<feature type="domain" description="HTH arsR-type" evidence="4">
    <location>
        <begin position="23"/>
        <end position="115"/>
    </location>
</feature>
<dbReference type="EMBL" id="CP046452">
    <property type="protein sequence ID" value="QGU01046.1"/>
    <property type="molecule type" value="Genomic_DNA"/>
</dbReference>
<dbReference type="InterPro" id="IPR001845">
    <property type="entry name" value="HTH_ArsR_DNA-bd_dom"/>
</dbReference>
<protein>
    <recommendedName>
        <fullName evidence="4">HTH arsR-type domain-containing protein</fullName>
    </recommendedName>
</protein>
<accession>A0A6B8VQJ4</accession>
<keyword evidence="1" id="KW-0805">Transcription regulation</keyword>
<organism evidence="5 6">
    <name type="scientific">Corynebacterium kalinowskii</name>
    <dbReference type="NCBI Taxonomy" id="2675216"/>
    <lineage>
        <taxon>Bacteria</taxon>
        <taxon>Bacillati</taxon>
        <taxon>Actinomycetota</taxon>
        <taxon>Actinomycetes</taxon>
        <taxon>Mycobacteriales</taxon>
        <taxon>Corynebacteriaceae</taxon>
        <taxon>Corynebacterium</taxon>
    </lineage>
</organism>
<dbReference type="Gene3D" id="1.10.10.10">
    <property type="entry name" value="Winged helix-like DNA-binding domain superfamily/Winged helix DNA-binding domain"/>
    <property type="match status" value="1"/>
</dbReference>
<dbReference type="KEGG" id="ckw:CKALI_00725"/>
<name>A0A6B8VQJ4_9CORY</name>
<dbReference type="CDD" id="cd00090">
    <property type="entry name" value="HTH_ARSR"/>
    <property type="match status" value="1"/>
</dbReference>
<dbReference type="PRINTS" id="PR00778">
    <property type="entry name" value="HTHARSR"/>
</dbReference>
<keyword evidence="6" id="KW-1185">Reference proteome</keyword>
<dbReference type="SUPFAM" id="SSF46785">
    <property type="entry name" value="Winged helix' DNA-binding domain"/>
    <property type="match status" value="1"/>
</dbReference>
<dbReference type="GO" id="GO:0003677">
    <property type="term" value="F:DNA binding"/>
    <property type="evidence" value="ECO:0007669"/>
    <property type="project" value="UniProtKB-KW"/>
</dbReference>
<reference evidence="6" key="1">
    <citation type="submission" date="2019-11" db="EMBL/GenBank/DDBJ databases">
        <title>Complete genome sequence of Corynebacterium kalinowskii 1959, a novel Corynebacterium species isolated from soil of a small paddock in Vilsendorf, Germany.</title>
        <authorList>
            <person name="Schaffert L."/>
            <person name="Ruwe M."/>
            <person name="Milse J."/>
            <person name="Hanuschka K."/>
            <person name="Ortseifen V."/>
            <person name="Droste J."/>
            <person name="Brandt D."/>
            <person name="Schlueter L."/>
            <person name="Kutter Y."/>
            <person name="Vinke S."/>
            <person name="Viehoefer P."/>
            <person name="Jacob L."/>
            <person name="Luebke N.-C."/>
            <person name="Schulte-Berndt E."/>
            <person name="Hain C."/>
            <person name="Linder M."/>
            <person name="Schmidt P."/>
            <person name="Wollenschlaeger L."/>
            <person name="Luttermann T."/>
            <person name="Thieme E."/>
            <person name="Hassa J."/>
            <person name="Haak M."/>
            <person name="Wittchen M."/>
            <person name="Mentz A."/>
            <person name="Persicke M."/>
            <person name="Busche T."/>
            <person name="Ruckert C."/>
        </authorList>
    </citation>
    <scope>NUCLEOTIDE SEQUENCE [LARGE SCALE GENOMIC DNA]</scope>
    <source>
        <strain evidence="6">1959</strain>
    </source>
</reference>